<reference evidence="1" key="1">
    <citation type="submission" date="2018-02" db="EMBL/GenBank/DDBJ databases">
        <title>Rhizophora mucronata_Transcriptome.</title>
        <authorList>
            <person name="Meera S.P."/>
            <person name="Sreeshan A."/>
            <person name="Augustine A."/>
        </authorList>
    </citation>
    <scope>NUCLEOTIDE SEQUENCE</scope>
    <source>
        <tissue evidence="1">Leaf</tissue>
    </source>
</reference>
<evidence type="ECO:0000313" key="1">
    <source>
        <dbReference type="EMBL" id="MBW87664.1"/>
    </source>
</evidence>
<protein>
    <submittedName>
        <fullName evidence="1">Uncharacterized protein</fullName>
    </submittedName>
</protein>
<dbReference type="AlphaFoldDB" id="A0A2P2J2F9"/>
<name>A0A2P2J2F9_RHIMU</name>
<organism evidence="1">
    <name type="scientific">Rhizophora mucronata</name>
    <name type="common">Asiatic mangrove</name>
    <dbReference type="NCBI Taxonomy" id="61149"/>
    <lineage>
        <taxon>Eukaryota</taxon>
        <taxon>Viridiplantae</taxon>
        <taxon>Streptophyta</taxon>
        <taxon>Embryophyta</taxon>
        <taxon>Tracheophyta</taxon>
        <taxon>Spermatophyta</taxon>
        <taxon>Magnoliopsida</taxon>
        <taxon>eudicotyledons</taxon>
        <taxon>Gunneridae</taxon>
        <taxon>Pentapetalae</taxon>
        <taxon>rosids</taxon>
        <taxon>fabids</taxon>
        <taxon>Malpighiales</taxon>
        <taxon>Rhizophoraceae</taxon>
        <taxon>Rhizophora</taxon>
    </lineage>
</organism>
<sequence length="40" mass="4827">MRQLKAEEMSLLVFHYSYQNIQITSQRMENTTTYMQGQNI</sequence>
<dbReference type="EMBL" id="GGEC01007181">
    <property type="protein sequence ID" value="MBW87664.1"/>
    <property type="molecule type" value="Transcribed_RNA"/>
</dbReference>
<accession>A0A2P2J2F9</accession>
<proteinExistence type="predicted"/>